<name>A0A7C1VKB0_DESA2</name>
<dbReference type="EMBL" id="CP013015">
    <property type="protein sequence ID" value="AMM41172.1"/>
    <property type="molecule type" value="Genomic_DNA"/>
</dbReference>
<dbReference type="AlphaFoldDB" id="A0A7C1VKB0"/>
<keyword evidence="3" id="KW-1185">Reference proteome</keyword>
<proteinExistence type="predicted"/>
<dbReference type="KEGG" id="daw:HS1_001369"/>
<reference evidence="1 3" key="1">
    <citation type="submission" date="2015-10" db="EMBL/GenBank/DDBJ databases">
        <title>Candidatus Desulfofervidus auxilii, a hydrogenotrophic sulfate-reducing bacterium involved in the thermophilic anaerobic oxidation of methane.</title>
        <authorList>
            <person name="Krukenberg V."/>
            <person name="Richter M."/>
            <person name="Wegener G."/>
        </authorList>
    </citation>
    <scope>NUCLEOTIDE SEQUENCE [LARGE SCALE GENOMIC DNA]</scope>
    <source>
        <strain evidence="1 3">HS1</strain>
    </source>
</reference>
<evidence type="ECO:0000313" key="3">
    <source>
        <dbReference type="Proteomes" id="UP000070560"/>
    </source>
</evidence>
<dbReference type="Proteomes" id="UP000885738">
    <property type="component" value="Unassembled WGS sequence"/>
</dbReference>
<organism evidence="2">
    <name type="scientific">Desulfofervidus auxilii</name>
    <dbReference type="NCBI Taxonomy" id="1621989"/>
    <lineage>
        <taxon>Bacteria</taxon>
        <taxon>Pseudomonadati</taxon>
        <taxon>Thermodesulfobacteriota</taxon>
        <taxon>Candidatus Desulfofervidia</taxon>
        <taxon>Candidatus Desulfofervidales</taxon>
        <taxon>Candidatus Desulfofervidaceae</taxon>
        <taxon>Candidatus Desulfofervidus</taxon>
    </lineage>
</organism>
<dbReference type="Proteomes" id="UP000070560">
    <property type="component" value="Chromosome"/>
</dbReference>
<dbReference type="OrthoDB" id="3078577at2"/>
<dbReference type="EMBL" id="DRIH01000009">
    <property type="protein sequence ID" value="HEC67248.1"/>
    <property type="molecule type" value="Genomic_DNA"/>
</dbReference>
<accession>A0A7C1VKB0</accession>
<evidence type="ECO:0000313" key="1">
    <source>
        <dbReference type="EMBL" id="AMM41172.1"/>
    </source>
</evidence>
<protein>
    <submittedName>
        <fullName evidence="2">DUF4258 domain-containing protein</fullName>
    </submittedName>
</protein>
<evidence type="ECO:0000313" key="2">
    <source>
        <dbReference type="EMBL" id="HEC67248.1"/>
    </source>
</evidence>
<dbReference type="RefSeq" id="WP_066062780.1">
    <property type="nucleotide sequence ID" value="NZ_CP013015.1"/>
</dbReference>
<gene>
    <name evidence="2" type="ORF">ENI35_00275</name>
    <name evidence="1" type="ORF">HS1_001369</name>
</gene>
<reference evidence="2" key="2">
    <citation type="journal article" date="2020" name="mSystems">
        <title>Genome- and Community-Level Interaction Insights into Carbon Utilization and Element Cycling Functions of Hydrothermarchaeota in Hydrothermal Sediment.</title>
        <authorList>
            <person name="Zhou Z."/>
            <person name="Liu Y."/>
            <person name="Xu W."/>
            <person name="Pan J."/>
            <person name="Luo Z.H."/>
            <person name="Li M."/>
        </authorList>
    </citation>
    <scope>NUCLEOTIDE SEQUENCE [LARGE SCALE GENOMIC DNA]</scope>
    <source>
        <strain evidence="2">HyVt-389</strain>
    </source>
</reference>
<sequence>MKIKFSRHARRRAKLYKISEEMVKNILEGKNLSQGNQEIIEDVEGFKYPLKIVISVENDIITVITNYPFKKGRKK</sequence>